<accession>A0A3M2L400</accession>
<evidence type="ECO:0000313" key="3">
    <source>
        <dbReference type="Proteomes" id="UP000279275"/>
    </source>
</evidence>
<reference evidence="2 3" key="1">
    <citation type="submission" date="2018-10" db="EMBL/GenBank/DDBJ databases">
        <title>Isolation from cow dung.</title>
        <authorList>
            <person name="Ling L."/>
        </authorList>
    </citation>
    <scope>NUCLEOTIDE SEQUENCE [LARGE SCALE GENOMIC DNA]</scope>
    <source>
        <strain evidence="2 3">NEAU-LL90</strain>
    </source>
</reference>
<name>A0A3M2L400_9NOCA</name>
<keyword evidence="1" id="KW-0812">Transmembrane</keyword>
<gene>
    <name evidence="2" type="ORF">EBN03_14955</name>
</gene>
<keyword evidence="1" id="KW-0472">Membrane</keyword>
<protein>
    <submittedName>
        <fullName evidence="2">Uncharacterized protein</fullName>
    </submittedName>
</protein>
<comment type="caution">
    <text evidence="2">The sequence shown here is derived from an EMBL/GenBank/DDBJ whole genome shotgun (WGS) entry which is preliminary data.</text>
</comment>
<dbReference type="AlphaFoldDB" id="A0A3M2L400"/>
<evidence type="ECO:0000256" key="1">
    <source>
        <dbReference type="SAM" id="Phobius"/>
    </source>
</evidence>
<organism evidence="2 3">
    <name type="scientific">Nocardia stercoris</name>
    <dbReference type="NCBI Taxonomy" id="2483361"/>
    <lineage>
        <taxon>Bacteria</taxon>
        <taxon>Bacillati</taxon>
        <taxon>Actinomycetota</taxon>
        <taxon>Actinomycetes</taxon>
        <taxon>Mycobacteriales</taxon>
        <taxon>Nocardiaceae</taxon>
        <taxon>Nocardia</taxon>
    </lineage>
</organism>
<sequence length="60" mass="6537">MRRGTEPAPLWSPGWMLLELPTALLLAAFVGTGWLGYLQHDNTDRPRAAVVAPAPQDPGR</sequence>
<dbReference type="EMBL" id="RFFH01000005">
    <property type="protein sequence ID" value="RMI32281.1"/>
    <property type="molecule type" value="Genomic_DNA"/>
</dbReference>
<feature type="transmembrane region" description="Helical" evidence="1">
    <location>
        <begin position="20"/>
        <end position="38"/>
    </location>
</feature>
<evidence type="ECO:0000313" key="2">
    <source>
        <dbReference type="EMBL" id="RMI32281.1"/>
    </source>
</evidence>
<keyword evidence="1" id="KW-1133">Transmembrane helix</keyword>
<keyword evidence="3" id="KW-1185">Reference proteome</keyword>
<dbReference type="Proteomes" id="UP000279275">
    <property type="component" value="Unassembled WGS sequence"/>
</dbReference>
<proteinExistence type="predicted"/>